<dbReference type="Gene3D" id="1.10.1400.10">
    <property type="match status" value="1"/>
</dbReference>
<dbReference type="Pfam" id="PF01804">
    <property type="entry name" value="Penicil_amidase"/>
    <property type="match status" value="1"/>
</dbReference>
<dbReference type="PANTHER" id="PTHR34218">
    <property type="entry name" value="PEPTIDASE S45 PENICILLIN AMIDASE"/>
    <property type="match status" value="1"/>
</dbReference>
<gene>
    <name evidence="7" type="ORF">C4532_15410</name>
</gene>
<feature type="binding site" evidence="6">
    <location>
        <position position="274"/>
    </location>
    <ligand>
        <name>Ca(2+)</name>
        <dbReference type="ChEBI" id="CHEBI:29108"/>
    </ligand>
</feature>
<evidence type="ECO:0000256" key="6">
    <source>
        <dbReference type="PIRSR" id="PIRSR001227-2"/>
    </source>
</evidence>
<proteinExistence type="inferred from homology"/>
<evidence type="ECO:0000256" key="4">
    <source>
        <dbReference type="ARBA" id="ARBA00023145"/>
    </source>
</evidence>
<dbReference type="PIRSF" id="PIRSF001227">
    <property type="entry name" value="Pen_acylase"/>
    <property type="match status" value="1"/>
</dbReference>
<dbReference type="Gene3D" id="1.10.439.10">
    <property type="entry name" value="Penicillin Amidohydrolase, domain 1"/>
    <property type="match status" value="1"/>
</dbReference>
<protein>
    <submittedName>
        <fullName evidence="7">Penicillin acylase family protein</fullName>
    </submittedName>
</protein>
<keyword evidence="6" id="KW-0479">Metal-binding</keyword>
<dbReference type="InterPro" id="IPR029055">
    <property type="entry name" value="Ntn_hydrolases_N"/>
</dbReference>
<dbReference type="SUPFAM" id="SSF56235">
    <property type="entry name" value="N-terminal nucleophile aminohydrolases (Ntn hydrolases)"/>
    <property type="match status" value="1"/>
</dbReference>
<keyword evidence="6" id="KW-0106">Calcium</keyword>
<evidence type="ECO:0000256" key="5">
    <source>
        <dbReference type="PIRSR" id="PIRSR001227-1"/>
    </source>
</evidence>
<organism evidence="7 8">
    <name type="scientific">Candidatus Abyssobacteria bacterium SURF_17</name>
    <dbReference type="NCBI Taxonomy" id="2093361"/>
    <lineage>
        <taxon>Bacteria</taxon>
        <taxon>Pseudomonadati</taxon>
        <taxon>Candidatus Hydrogenedentota</taxon>
        <taxon>Candidatus Abyssobacteria</taxon>
    </lineage>
</organism>
<evidence type="ECO:0000256" key="1">
    <source>
        <dbReference type="ARBA" id="ARBA00006586"/>
    </source>
</evidence>
<name>A0A419ET74_9BACT</name>
<comment type="similarity">
    <text evidence="1">Belongs to the peptidase S45 family.</text>
</comment>
<dbReference type="Gene3D" id="2.30.120.10">
    <property type="match status" value="1"/>
</dbReference>
<keyword evidence="3" id="KW-0378">Hydrolase</keyword>
<dbReference type="AlphaFoldDB" id="A0A419ET74"/>
<comment type="cofactor">
    <cofactor evidence="6">
        <name>Ca(2+)</name>
        <dbReference type="ChEBI" id="CHEBI:29108"/>
    </cofactor>
    <text evidence="6">Binds 1 Ca(2+) ion per dimer.</text>
</comment>
<evidence type="ECO:0000256" key="2">
    <source>
        <dbReference type="ARBA" id="ARBA00022729"/>
    </source>
</evidence>
<dbReference type="Gene3D" id="3.60.20.10">
    <property type="entry name" value="Glutamine Phosphoribosylpyrophosphate, subunit 1, domain 1"/>
    <property type="match status" value="1"/>
</dbReference>
<reference evidence="7 8" key="1">
    <citation type="journal article" date="2017" name="ISME J.">
        <title>Energy and carbon metabolisms in a deep terrestrial subsurface fluid microbial community.</title>
        <authorList>
            <person name="Momper L."/>
            <person name="Jungbluth S.P."/>
            <person name="Lee M.D."/>
            <person name="Amend J.P."/>
        </authorList>
    </citation>
    <scope>NUCLEOTIDE SEQUENCE [LARGE SCALE GENOMIC DNA]</scope>
    <source>
        <strain evidence="7">SURF_17</strain>
    </source>
</reference>
<dbReference type="InterPro" id="IPR043146">
    <property type="entry name" value="Penicillin_amidase_N_B-knob"/>
</dbReference>
<evidence type="ECO:0000313" key="7">
    <source>
        <dbReference type="EMBL" id="RJP67004.1"/>
    </source>
</evidence>
<dbReference type="InterPro" id="IPR002692">
    <property type="entry name" value="S45"/>
</dbReference>
<dbReference type="GO" id="GO:0017000">
    <property type="term" value="P:antibiotic biosynthetic process"/>
    <property type="evidence" value="ECO:0007669"/>
    <property type="project" value="InterPro"/>
</dbReference>
<accession>A0A419ET74</accession>
<dbReference type="GO" id="GO:0046872">
    <property type="term" value="F:metal ion binding"/>
    <property type="evidence" value="ECO:0007669"/>
    <property type="project" value="UniProtKB-KW"/>
</dbReference>
<dbReference type="GO" id="GO:0016811">
    <property type="term" value="F:hydrolase activity, acting on carbon-nitrogen (but not peptide) bonds, in linear amides"/>
    <property type="evidence" value="ECO:0007669"/>
    <property type="project" value="InterPro"/>
</dbReference>
<dbReference type="Proteomes" id="UP000285961">
    <property type="component" value="Unassembled WGS sequence"/>
</dbReference>
<comment type="caution">
    <text evidence="7">The sequence shown here is derived from an EMBL/GenBank/DDBJ whole genome shotgun (WGS) entry which is preliminary data.</text>
</comment>
<evidence type="ECO:0000313" key="8">
    <source>
        <dbReference type="Proteomes" id="UP000285961"/>
    </source>
</evidence>
<dbReference type="InterPro" id="IPR023343">
    <property type="entry name" value="Penicillin_amidase_dom1"/>
</dbReference>
<keyword evidence="2" id="KW-0732">Signal</keyword>
<dbReference type="PANTHER" id="PTHR34218:SF3">
    <property type="entry name" value="ACYL-HOMOSERINE LACTONE ACYLASE PVDQ"/>
    <property type="match status" value="1"/>
</dbReference>
<sequence length="748" mass="83186">MFRRKTRTGLHPLPSYLPVFIAVAFILILSAAAPAASLPGTGDDTGKTVIYRDTWGIPHIYAPTVEAGAYAMGWTQAEDRPHELLKNFLRGIGEIAKVEGSASMPSDLAMHLWNNYEVSKENAHRVRGDVRRMQQAFVQGVNDYYEAHPEDVPEWWGNRKIDEFMVTAFGRLFLYNWSIEQAFADLERGGIEPGVAPIEHGSNQLAISPARSAEGAAILIIDPHLSWWGLTRFWEFRIHAGELRGSGVTLPGFPNIGLGHNDHVAWAMTTGGPDTADVYELTLNADDPTKYLYDGEWRQMTSREIGIEIKGAGVRKFNVYESHYGPVIAMKDGKAYAARIAYADIVQAGEAWLYLNFAKDYRGTIEAAATLQLYPQNVMVADTSGNIYYQRVGRVPRRPVGFDWSRPVNGSTSATEWKGFHPASDHVQILNPKQGYMQNCNVPPDVMMVNSPLTLDKTPPYIYGDMIYGPLNGWTNQRGARAVELLQADDSVTAQEAISYILDVRPAGVDNWLAILKQADSKAGEKYRSNPLYAAGLKDLMSWNGELRRDSTAALKYYYWRKQLFADYGSDPFAAQVASEVDNLLALVGKPQPPAEFDDEQLDAVLSSFAYAMVALHSDLGSLDTKYGDVFRVGRDDVSWPLGGGGDESLGLVTLRSVEYGPERKDHTRWGRAGQTSTQVVVLSKPIKSWTALPIGESDRPESPHYRDQAEKLFSERKLKPTWYAPEELAEHIESRTVLDKAPSSSPK</sequence>
<dbReference type="InterPro" id="IPR043147">
    <property type="entry name" value="Penicillin_amidase_A-knob"/>
</dbReference>
<keyword evidence="4" id="KW-0865">Zymogen</keyword>
<evidence type="ECO:0000256" key="3">
    <source>
        <dbReference type="ARBA" id="ARBA00022801"/>
    </source>
</evidence>
<feature type="binding site" evidence="6">
    <location>
        <position position="277"/>
    </location>
    <ligand>
        <name>Ca(2+)</name>
        <dbReference type="ChEBI" id="CHEBI:29108"/>
    </ligand>
</feature>
<dbReference type="InterPro" id="IPR014395">
    <property type="entry name" value="Pen/GL7ACA/AHL_acylase"/>
</dbReference>
<dbReference type="EMBL" id="QZKI01000110">
    <property type="protein sequence ID" value="RJP67004.1"/>
    <property type="molecule type" value="Genomic_DNA"/>
</dbReference>
<feature type="active site" description="Nucleophile" evidence="5">
    <location>
        <position position="202"/>
    </location>
</feature>